<evidence type="ECO:0000259" key="1">
    <source>
        <dbReference type="Pfam" id="PF13276"/>
    </source>
</evidence>
<name>A0A2T5G399_9SPHN</name>
<proteinExistence type="predicted"/>
<feature type="domain" description="HTH-like" evidence="1">
    <location>
        <begin position="23"/>
        <end position="71"/>
    </location>
</feature>
<dbReference type="AlphaFoldDB" id="A0A2T5G399"/>
<evidence type="ECO:0000313" key="3">
    <source>
        <dbReference type="Proteomes" id="UP000244162"/>
    </source>
</evidence>
<sequence>MPGARSASLDPASVLKDDTDEPRLTADIIALAKDDGCYGCRRIHLLLSHAGWQASLSVVKRIWRRDGLKLPKWQPRQRRLWRGGGSRIRLRPQHRGHV</sequence>
<comment type="caution">
    <text evidence="2">The sequence shown here is derived from an EMBL/GenBank/DDBJ whole genome shotgun (WGS) entry which is preliminary data.</text>
</comment>
<organism evidence="2 3">
    <name type="scientific">Sphingomonas oleivorans</name>
    <dbReference type="NCBI Taxonomy" id="1735121"/>
    <lineage>
        <taxon>Bacteria</taxon>
        <taxon>Pseudomonadati</taxon>
        <taxon>Pseudomonadota</taxon>
        <taxon>Alphaproteobacteria</taxon>
        <taxon>Sphingomonadales</taxon>
        <taxon>Sphingomonadaceae</taxon>
        <taxon>Sphingomonas</taxon>
    </lineage>
</organism>
<dbReference type="Proteomes" id="UP000244162">
    <property type="component" value="Unassembled WGS sequence"/>
</dbReference>
<keyword evidence="3" id="KW-1185">Reference proteome</keyword>
<reference evidence="2 3" key="1">
    <citation type="submission" date="2017-09" db="EMBL/GenBank/DDBJ databases">
        <title>Sphingomonas panjinensis sp.nov., isolated from oil-contaminated soil.</title>
        <authorList>
            <person name="Wang L."/>
            <person name="Chen L."/>
        </authorList>
    </citation>
    <scope>NUCLEOTIDE SEQUENCE [LARGE SCALE GENOMIC DNA]</scope>
    <source>
        <strain evidence="2 3">FW-11</strain>
    </source>
</reference>
<protein>
    <recommendedName>
        <fullName evidence="1">HTH-like domain-containing protein</fullName>
    </recommendedName>
</protein>
<dbReference type="EMBL" id="NWBU01000003">
    <property type="protein sequence ID" value="PTQ13715.1"/>
    <property type="molecule type" value="Genomic_DNA"/>
</dbReference>
<dbReference type="Pfam" id="PF13276">
    <property type="entry name" value="HTH_21"/>
    <property type="match status" value="1"/>
</dbReference>
<evidence type="ECO:0000313" key="2">
    <source>
        <dbReference type="EMBL" id="PTQ13715.1"/>
    </source>
</evidence>
<dbReference type="InterPro" id="IPR025948">
    <property type="entry name" value="HTH-like_dom"/>
</dbReference>
<accession>A0A2T5G399</accession>
<gene>
    <name evidence="2" type="ORF">CLG96_00065</name>
</gene>
<dbReference type="OrthoDB" id="9809060at2"/>